<accession>A0A412G0Z5</accession>
<sequence length="196" mass="21361">MTEKEYLDALNKALKWLPKPEKEICFNYAREMIEDRIENGLTETEAVAQLETPQQMAKAFLEDRGSLKFKFSLPINSVMTVILLILGFPLWGALLLAGLMILLAGFLLAGCVPFICVAMTVSLLFVALVSVSASPFVMVSVSLIAGVIQLGVGVMALGGLILAALGASLTIPWFKAAVMKTAQFLRSLFFQEVSKW</sequence>
<protein>
    <submittedName>
        <fullName evidence="2">DUF1700 domain-containing protein</fullName>
    </submittedName>
</protein>
<dbReference type="AlphaFoldDB" id="A0A412G0Z5"/>
<feature type="transmembrane region" description="Helical" evidence="1">
    <location>
        <begin position="71"/>
        <end position="88"/>
    </location>
</feature>
<dbReference type="EMBL" id="QRUP01000009">
    <property type="protein sequence ID" value="RGR74093.1"/>
    <property type="molecule type" value="Genomic_DNA"/>
</dbReference>
<name>A0A412G0Z5_9FIRM</name>
<feature type="transmembrane region" description="Helical" evidence="1">
    <location>
        <begin position="94"/>
        <end position="116"/>
    </location>
</feature>
<dbReference type="Pfam" id="PF22564">
    <property type="entry name" value="HAAS"/>
    <property type="match status" value="1"/>
</dbReference>
<evidence type="ECO:0000256" key="1">
    <source>
        <dbReference type="SAM" id="Phobius"/>
    </source>
</evidence>
<evidence type="ECO:0000313" key="3">
    <source>
        <dbReference type="Proteomes" id="UP000284178"/>
    </source>
</evidence>
<keyword evidence="1" id="KW-0472">Membrane</keyword>
<evidence type="ECO:0000313" key="2">
    <source>
        <dbReference type="EMBL" id="RGR74093.1"/>
    </source>
</evidence>
<dbReference type="RefSeq" id="WP_117894862.1">
    <property type="nucleotide sequence ID" value="NZ_CABJCV010000009.1"/>
</dbReference>
<dbReference type="GeneID" id="83015426"/>
<keyword evidence="3" id="KW-1185">Reference proteome</keyword>
<feature type="transmembrane region" description="Helical" evidence="1">
    <location>
        <begin position="123"/>
        <end position="148"/>
    </location>
</feature>
<proteinExistence type="predicted"/>
<keyword evidence="1" id="KW-1133">Transmembrane helix</keyword>
<dbReference type="Proteomes" id="UP000284178">
    <property type="component" value="Unassembled WGS sequence"/>
</dbReference>
<gene>
    <name evidence="2" type="ORF">DWY25_08415</name>
</gene>
<feature type="transmembrane region" description="Helical" evidence="1">
    <location>
        <begin position="154"/>
        <end position="174"/>
    </location>
</feature>
<keyword evidence="1" id="KW-0812">Transmembrane</keyword>
<reference evidence="2 3" key="1">
    <citation type="submission" date="2018-08" db="EMBL/GenBank/DDBJ databases">
        <title>A genome reference for cultivated species of the human gut microbiota.</title>
        <authorList>
            <person name="Zou Y."/>
            <person name="Xue W."/>
            <person name="Luo G."/>
        </authorList>
    </citation>
    <scope>NUCLEOTIDE SEQUENCE [LARGE SCALE GENOMIC DNA]</scope>
    <source>
        <strain evidence="2 3">AF24-29</strain>
    </source>
</reference>
<organism evidence="2 3">
    <name type="scientific">Holdemania filiformis</name>
    <dbReference type="NCBI Taxonomy" id="61171"/>
    <lineage>
        <taxon>Bacteria</taxon>
        <taxon>Bacillati</taxon>
        <taxon>Bacillota</taxon>
        <taxon>Erysipelotrichia</taxon>
        <taxon>Erysipelotrichales</taxon>
        <taxon>Erysipelotrichaceae</taxon>
        <taxon>Holdemania</taxon>
    </lineage>
</organism>
<comment type="caution">
    <text evidence="2">The sequence shown here is derived from an EMBL/GenBank/DDBJ whole genome shotgun (WGS) entry which is preliminary data.</text>
</comment>